<feature type="transmembrane region" description="Helical" evidence="1">
    <location>
        <begin position="141"/>
        <end position="161"/>
    </location>
</feature>
<name>A0ABT2Y7P0_9MOLU</name>
<dbReference type="Gene3D" id="1.20.144.10">
    <property type="entry name" value="Phosphatidic acid phosphatase type 2/haloperoxidase"/>
    <property type="match status" value="1"/>
</dbReference>
<protein>
    <submittedName>
        <fullName evidence="3">Phosphatase PAP2 family protein</fullName>
    </submittedName>
</protein>
<feature type="transmembrane region" description="Helical" evidence="1">
    <location>
        <begin position="114"/>
        <end position="135"/>
    </location>
</feature>
<feature type="transmembrane region" description="Helical" evidence="1">
    <location>
        <begin position="263"/>
        <end position="280"/>
    </location>
</feature>
<sequence length="289" mass="32680">MQIIDFLQSFSNPVLDWVMRIITEFGDQYFFILLGAILYWTVDKKFAFKLMVAYLGSAFINGGLKALTNKPRPYQEGARAILQETDGSSMPSGHAQAAGSLAINLWNEYYYAKWVRGLMIAMIILVPLSRMYLGQHYLEDVLVGLVLGLILGSTFMFLLGVGNFDREHIRALYPVPVLIILMAFFHQEPLFVAGGAYIGLAVGYFIEKKYVKYKVAAPIFIQITKVIMGLAIALALKEGLKLVFPYSASVDINPTFMDLVFDFIRYFIIGIWASLGMMWVSKKLFKRTK</sequence>
<evidence type="ECO:0000256" key="1">
    <source>
        <dbReference type="SAM" id="Phobius"/>
    </source>
</evidence>
<dbReference type="Proteomes" id="UP001177160">
    <property type="component" value="Unassembled WGS sequence"/>
</dbReference>
<keyword evidence="1" id="KW-0812">Transmembrane</keyword>
<comment type="caution">
    <text evidence="3">The sequence shown here is derived from an EMBL/GenBank/DDBJ whole genome shotgun (WGS) entry which is preliminary data.</text>
</comment>
<dbReference type="PANTHER" id="PTHR14969">
    <property type="entry name" value="SPHINGOSINE-1-PHOSPHATE PHOSPHOHYDROLASE"/>
    <property type="match status" value="1"/>
</dbReference>
<dbReference type="Pfam" id="PF01569">
    <property type="entry name" value="PAP2"/>
    <property type="match status" value="1"/>
</dbReference>
<dbReference type="EMBL" id="JAOVQM010000002">
    <property type="protein sequence ID" value="MCV2232005.1"/>
    <property type="molecule type" value="Genomic_DNA"/>
</dbReference>
<keyword evidence="1" id="KW-0472">Membrane</keyword>
<feature type="domain" description="Phosphatidic acid phosphatase type 2/haloperoxidase" evidence="2">
    <location>
        <begin position="48"/>
        <end position="156"/>
    </location>
</feature>
<accession>A0ABT2Y7P0</accession>
<dbReference type="SMART" id="SM00014">
    <property type="entry name" value="acidPPc"/>
    <property type="match status" value="1"/>
</dbReference>
<keyword evidence="4" id="KW-1185">Reference proteome</keyword>
<keyword evidence="1" id="KW-1133">Transmembrane helix</keyword>
<evidence type="ECO:0000259" key="2">
    <source>
        <dbReference type="SMART" id="SM00014"/>
    </source>
</evidence>
<dbReference type="RefSeq" id="WP_263608161.1">
    <property type="nucleotide sequence ID" value="NZ_JAOVQM010000002.1"/>
</dbReference>
<dbReference type="InterPro" id="IPR036938">
    <property type="entry name" value="PAP2/HPO_sf"/>
</dbReference>
<dbReference type="PANTHER" id="PTHR14969:SF13">
    <property type="entry name" value="AT30094P"/>
    <property type="match status" value="1"/>
</dbReference>
<proteinExistence type="predicted"/>
<feature type="transmembrane region" description="Helical" evidence="1">
    <location>
        <begin position="21"/>
        <end position="40"/>
    </location>
</feature>
<organism evidence="3 4">
    <name type="scientific">Paracholeplasma manati</name>
    <dbReference type="NCBI Taxonomy" id="591373"/>
    <lineage>
        <taxon>Bacteria</taxon>
        <taxon>Bacillati</taxon>
        <taxon>Mycoplasmatota</taxon>
        <taxon>Mollicutes</taxon>
        <taxon>Acholeplasmatales</taxon>
        <taxon>Acholeplasmataceae</taxon>
        <taxon>Paracholeplasma</taxon>
    </lineage>
</organism>
<feature type="transmembrane region" description="Helical" evidence="1">
    <location>
        <begin position="168"/>
        <end position="184"/>
    </location>
</feature>
<dbReference type="SUPFAM" id="SSF48317">
    <property type="entry name" value="Acid phosphatase/Vanadium-dependent haloperoxidase"/>
    <property type="match status" value="1"/>
</dbReference>
<evidence type="ECO:0000313" key="3">
    <source>
        <dbReference type="EMBL" id="MCV2232005.1"/>
    </source>
</evidence>
<feature type="transmembrane region" description="Helical" evidence="1">
    <location>
        <begin position="190"/>
        <end position="206"/>
    </location>
</feature>
<evidence type="ECO:0000313" key="4">
    <source>
        <dbReference type="Proteomes" id="UP001177160"/>
    </source>
</evidence>
<gene>
    <name evidence="3" type="ORF">N7548_04100</name>
</gene>
<dbReference type="InterPro" id="IPR000326">
    <property type="entry name" value="PAP2/HPO"/>
</dbReference>
<reference evidence="3" key="1">
    <citation type="submission" date="2022-09" db="EMBL/GenBank/DDBJ databases">
        <title>Novel Mycoplasma species identified in domestic and wild animals.</title>
        <authorList>
            <person name="Volokhov D.V."/>
            <person name="Furtak V.A."/>
            <person name="Zagorodnyaya T.A."/>
        </authorList>
    </citation>
    <scope>NUCLEOTIDE SEQUENCE</scope>
    <source>
        <strain evidence="3">Oakley</strain>
    </source>
</reference>
<feature type="transmembrane region" description="Helical" evidence="1">
    <location>
        <begin position="215"/>
        <end position="236"/>
    </location>
</feature>